<sequence length="87" mass="9953">MKPSPAHTSIPGEVGRKIVINSCAFISAFCCHLWHDSRDFSAADVFFSHRELRMSVTRKKAFRRSPLVPFRNRDGFRNLSSRAPLPH</sequence>
<evidence type="ECO:0000313" key="2">
    <source>
        <dbReference type="Proteomes" id="UP001054837"/>
    </source>
</evidence>
<proteinExistence type="predicted"/>
<evidence type="ECO:0000313" key="1">
    <source>
        <dbReference type="EMBL" id="GIY45616.1"/>
    </source>
</evidence>
<dbReference type="AlphaFoldDB" id="A0AAV4TKM5"/>
<evidence type="ECO:0008006" key="3">
    <source>
        <dbReference type="Google" id="ProtNLM"/>
    </source>
</evidence>
<dbReference type="EMBL" id="BPLQ01009652">
    <property type="protein sequence ID" value="GIY45616.1"/>
    <property type="molecule type" value="Genomic_DNA"/>
</dbReference>
<name>A0AAV4TKM5_9ARAC</name>
<accession>A0AAV4TKM5</accession>
<reference evidence="1 2" key="1">
    <citation type="submission" date="2021-06" db="EMBL/GenBank/DDBJ databases">
        <title>Caerostris darwini draft genome.</title>
        <authorList>
            <person name="Kono N."/>
            <person name="Arakawa K."/>
        </authorList>
    </citation>
    <scope>NUCLEOTIDE SEQUENCE [LARGE SCALE GENOMIC DNA]</scope>
</reference>
<comment type="caution">
    <text evidence="1">The sequence shown here is derived from an EMBL/GenBank/DDBJ whole genome shotgun (WGS) entry which is preliminary data.</text>
</comment>
<protein>
    <recommendedName>
        <fullName evidence="3">Ycf15</fullName>
    </recommendedName>
</protein>
<organism evidence="1 2">
    <name type="scientific">Caerostris darwini</name>
    <dbReference type="NCBI Taxonomy" id="1538125"/>
    <lineage>
        <taxon>Eukaryota</taxon>
        <taxon>Metazoa</taxon>
        <taxon>Ecdysozoa</taxon>
        <taxon>Arthropoda</taxon>
        <taxon>Chelicerata</taxon>
        <taxon>Arachnida</taxon>
        <taxon>Araneae</taxon>
        <taxon>Araneomorphae</taxon>
        <taxon>Entelegynae</taxon>
        <taxon>Araneoidea</taxon>
        <taxon>Araneidae</taxon>
        <taxon>Caerostris</taxon>
    </lineage>
</organism>
<keyword evidence="2" id="KW-1185">Reference proteome</keyword>
<gene>
    <name evidence="1" type="ORF">CDAR_415071</name>
</gene>
<dbReference type="Proteomes" id="UP001054837">
    <property type="component" value="Unassembled WGS sequence"/>
</dbReference>